<evidence type="ECO:0000313" key="1">
    <source>
        <dbReference type="EMBL" id="WOD14471.1"/>
    </source>
</evidence>
<dbReference type="RefSeq" id="WP_317016366.1">
    <property type="nucleotide sequence ID" value="NZ_CP136511.1"/>
</dbReference>
<protein>
    <submittedName>
        <fullName evidence="1">Uncharacterized protein</fullName>
    </submittedName>
</protein>
<organism evidence="1 2">
    <name type="scientific">Paraburkholderia kirstenboschensis</name>
    <dbReference type="NCBI Taxonomy" id="1245436"/>
    <lineage>
        <taxon>Bacteria</taxon>
        <taxon>Pseudomonadati</taxon>
        <taxon>Pseudomonadota</taxon>
        <taxon>Betaproteobacteria</taxon>
        <taxon>Burkholderiales</taxon>
        <taxon>Burkholderiaceae</taxon>
        <taxon>Paraburkholderia</taxon>
    </lineage>
</organism>
<name>A0ABZ0EB56_9BURK</name>
<accession>A0ABZ0EB56</accession>
<sequence length="112" mass="12221">MTSSSNLDDEARAGLLCYLVVGQLVALARTGGWLRTDHYVELLNIWFHSNGAEAAWLQGVRLEALSQKTALDFARLPPSLIRLGLPNCSRTAGEWIIVRQSSGKSARLANAN</sequence>
<evidence type="ECO:0000313" key="2">
    <source>
        <dbReference type="Proteomes" id="UP001302652"/>
    </source>
</evidence>
<keyword evidence="2" id="KW-1185">Reference proteome</keyword>
<proteinExistence type="predicted"/>
<dbReference type="EMBL" id="CP136511">
    <property type="protein sequence ID" value="WOD14471.1"/>
    <property type="molecule type" value="Genomic_DNA"/>
</dbReference>
<gene>
    <name evidence="1" type="ORF">RW095_03105</name>
</gene>
<dbReference type="Proteomes" id="UP001302652">
    <property type="component" value="Chromosome 3"/>
</dbReference>
<reference evidence="1 2" key="1">
    <citation type="submission" date="2023-10" db="EMBL/GenBank/DDBJ databases">
        <title>Surface-active antibiotics is a multifunctional adaptation for post-fire microbes.</title>
        <authorList>
            <person name="Liu M.D."/>
            <person name="Du Y."/>
            <person name="Koupaei S.K."/>
            <person name="Kim N.R."/>
            <person name="Zhang W."/>
            <person name="Traxler M.F."/>
        </authorList>
    </citation>
    <scope>NUCLEOTIDE SEQUENCE [LARGE SCALE GENOMIC DNA]</scope>
    <source>
        <strain evidence="1 2">F3</strain>
    </source>
</reference>